<dbReference type="GO" id="GO:0046872">
    <property type="term" value="F:metal ion binding"/>
    <property type="evidence" value="ECO:0007669"/>
    <property type="project" value="UniProtKB-KW"/>
</dbReference>
<dbReference type="Proteomes" id="UP000244523">
    <property type="component" value="Unassembled WGS sequence"/>
</dbReference>
<evidence type="ECO:0000256" key="3">
    <source>
        <dbReference type="ARBA" id="ARBA00022723"/>
    </source>
</evidence>
<dbReference type="InterPro" id="IPR050748">
    <property type="entry name" value="Glycosyltrans_8_dom-fam"/>
</dbReference>
<dbReference type="InterPro" id="IPR002495">
    <property type="entry name" value="Glyco_trans_8"/>
</dbReference>
<sequence>MKVFPGLLGRKASKRRLREDLSRVKGNLARTKDDLARVRLDRDRAREHRDLYHSQRNELRKDRFGALTTGLLKGQSFESASVAGVRHMLDVGHLSEAQTFGQALMSREETKSIGAIIMGIFLAKTGFEKAALGYFSTQDQRKLTELASIEFADCLLASGQDDAADTVIRIADNLMEQSDFATAFQLAQSLMKVMRISDAMAIVEKLPSTEALRDFFDENDHAQLDWIRTSHGARATPVGIEHCGVQIGLMDYKLLDRDRTSSNAGDYVQTLAAFANVARHQNITFQSEDPALTKKLTSLQARVDEKNSIKGEKPVTVSVVPVDRDYASGRHYLKPTWMISNGWFMHANGRGDFDFPYPDDIRPIFISFHINHNNFLTEKAVEYLKRFEPIGCRDWTTVYRLQEYGVEAFFSGCLTTTVGLVFGPHKDSSFKPTANVEATLTPDEKKAEIESFEQLYDGVRDFSMARGLDVADEMLEGYRKFGKIITSRLHCYLPCRSIGLKVDFRPRFGADIRFDGLDNLDENAFADIRKPIEDKLQAVLTPLFSGQPEDKIRSIWRDVCAEDVSLAKQRIENAPVLPKRDTYVKQAATDILGTLRTFGPQPRENNLNIALAVDSRLADQLLATVASVCANTKSSLSINVMTRDLPASFAEQMAARWPEVHFRVFDMSNIDYSGIHLLSHTTVATMDRLFLPEILRDVDRLAYLDVDTIVLKDIKDLLELDMGQAAIAGRPTNSKMWRTGTSLLDLKATKQDAPTARKMRLWAYASGPVAFEAFNAGVLVMEMERLRQDSFTEKCLATVEAFGFHDQDAINFYCRGQYIPLDLCWNFVPSQDYYQDPSLIHWAGPNKPWGEFEVLHKSEYKKAVALAADPNLDGFDM</sequence>
<proteinExistence type="predicted"/>
<dbReference type="Gene3D" id="3.90.550.10">
    <property type="entry name" value="Spore Coat Polysaccharide Biosynthesis Protein SpsA, Chain A"/>
    <property type="match status" value="1"/>
</dbReference>
<dbReference type="GO" id="GO:0016757">
    <property type="term" value="F:glycosyltransferase activity"/>
    <property type="evidence" value="ECO:0007669"/>
    <property type="project" value="UniProtKB-KW"/>
</dbReference>
<evidence type="ECO:0000313" key="4">
    <source>
        <dbReference type="EMBL" id="PUB13259.1"/>
    </source>
</evidence>
<dbReference type="SUPFAM" id="SSF53448">
    <property type="entry name" value="Nucleotide-diphospho-sugar transferases"/>
    <property type="match status" value="1"/>
</dbReference>
<dbReference type="EMBL" id="QBUD01000008">
    <property type="protein sequence ID" value="PUB13259.1"/>
    <property type="molecule type" value="Genomic_DNA"/>
</dbReference>
<keyword evidence="2 4" id="KW-0808">Transferase</keyword>
<keyword evidence="5" id="KW-1185">Reference proteome</keyword>
<keyword evidence="3" id="KW-0479">Metal-binding</keyword>
<name>A0A2T6KE05_9RHOB</name>
<dbReference type="InterPro" id="IPR029044">
    <property type="entry name" value="Nucleotide-diphossugar_trans"/>
</dbReference>
<protein>
    <submittedName>
        <fullName evidence="4">Lipopolysaccharide biosynthesis glycosyltransferase</fullName>
    </submittedName>
</protein>
<dbReference type="Pfam" id="PF01501">
    <property type="entry name" value="Glyco_transf_8"/>
    <property type="match status" value="1"/>
</dbReference>
<dbReference type="CDD" id="cd04194">
    <property type="entry name" value="GT8_A4GalT_like"/>
    <property type="match status" value="1"/>
</dbReference>
<dbReference type="PANTHER" id="PTHR13778:SF47">
    <property type="entry name" value="LIPOPOLYSACCHARIDE 1,3-GALACTOSYLTRANSFERASE"/>
    <property type="match status" value="1"/>
</dbReference>
<reference evidence="4 5" key="1">
    <citation type="submission" date="2018-04" db="EMBL/GenBank/DDBJ databases">
        <title>Genomic Encyclopedia of Archaeal and Bacterial Type Strains, Phase II (KMG-II): from individual species to whole genera.</title>
        <authorList>
            <person name="Goeker M."/>
        </authorList>
    </citation>
    <scope>NUCLEOTIDE SEQUENCE [LARGE SCALE GENOMIC DNA]</scope>
    <source>
        <strain evidence="4 5">DSM 29955</strain>
    </source>
</reference>
<dbReference type="OrthoDB" id="5672604at2"/>
<dbReference type="PANTHER" id="PTHR13778">
    <property type="entry name" value="GLYCOSYLTRANSFERASE 8 DOMAIN-CONTAINING PROTEIN"/>
    <property type="match status" value="1"/>
</dbReference>
<evidence type="ECO:0000256" key="1">
    <source>
        <dbReference type="ARBA" id="ARBA00022676"/>
    </source>
</evidence>
<gene>
    <name evidence="4" type="ORF">C8N45_108181</name>
</gene>
<keyword evidence="1" id="KW-0328">Glycosyltransferase</keyword>
<dbReference type="RefSeq" id="WP_108387125.1">
    <property type="nucleotide sequence ID" value="NZ_QBUD01000008.1"/>
</dbReference>
<evidence type="ECO:0000256" key="2">
    <source>
        <dbReference type="ARBA" id="ARBA00022679"/>
    </source>
</evidence>
<dbReference type="AlphaFoldDB" id="A0A2T6KE05"/>
<comment type="caution">
    <text evidence="4">The sequence shown here is derived from an EMBL/GenBank/DDBJ whole genome shotgun (WGS) entry which is preliminary data.</text>
</comment>
<organism evidence="4 5">
    <name type="scientific">Yoonia sediminilitoris</name>
    <dbReference type="NCBI Taxonomy" id="1286148"/>
    <lineage>
        <taxon>Bacteria</taxon>
        <taxon>Pseudomonadati</taxon>
        <taxon>Pseudomonadota</taxon>
        <taxon>Alphaproteobacteria</taxon>
        <taxon>Rhodobacterales</taxon>
        <taxon>Paracoccaceae</taxon>
        <taxon>Yoonia</taxon>
    </lineage>
</organism>
<accession>A0A2T6KE05</accession>
<evidence type="ECO:0000313" key="5">
    <source>
        <dbReference type="Proteomes" id="UP000244523"/>
    </source>
</evidence>